<dbReference type="GO" id="GO:0016887">
    <property type="term" value="F:ATP hydrolysis activity"/>
    <property type="evidence" value="ECO:0007669"/>
    <property type="project" value="InterPro"/>
</dbReference>
<keyword evidence="6 13" id="KW-0067">ATP-binding</keyword>
<dbReference type="GO" id="GO:0034040">
    <property type="term" value="F:ATPase-coupled lipid transmembrane transporter activity"/>
    <property type="evidence" value="ECO:0007669"/>
    <property type="project" value="TreeGrafter"/>
</dbReference>
<keyword evidence="4 10" id="KW-0812">Transmembrane</keyword>
<dbReference type="InterPro" id="IPR017871">
    <property type="entry name" value="ABC_transporter-like_CS"/>
</dbReference>
<dbReference type="InterPro" id="IPR027417">
    <property type="entry name" value="P-loop_NTPase"/>
</dbReference>
<keyword evidence="5" id="KW-0547">Nucleotide-binding</keyword>
<sequence length="739" mass="79423">MPALPDTPIAAEDWLWLLGSMAVAKGVAFDAELVQREFPPPHDGPSLIRAASSLGLALAAHRVQVPSPAGLPTPIVAWLRSATSAPGLAAEASEADAASTPGPAHPSPTPRPALILRADADRLLYFEAGSDLPHTVPGAQFAALFEPEVLLARRQVEPAPDDGAAEPQGRRFGLRWFVPVFLKHKHIWRDVLLASLVLQLLGLAVPLLTQVVIDKVVVHHTASTLAAVGAGLFIALVFSAVFSGLRQYLLIHTGNRIDAALGAQVFSHLLRLPLPYFMHRPTGVLVARLHGVETIREFLAGSLVTLLLDLPFMIVLLAVMIVYSWQLTLISLAMLVLLTGLSLAVTPTLRARLNQQFLRGARNQSFITEYTAGVETVKSLQMEPQLDARYGQLLADYLDAGFKTRQLANLYNTAANAIEQAQTLGILVAGALLVMGSDGFTVGMLVAFQMFSGRLSQPVLRLVGLYQELQQVRIAIARLGDILDVPQEPHSLVPARAQRPHAQGARIELHGLGFRYDDKQPWLYRNMRLLIPAGKTVAVMGPSGTGKSTLAKLLQGFYQPQEGRMLIDGVDLRHLAANELRGHFGVVPQETLLFSGTLYDNLLAAAPHAGFDDIVAACRMAEIHTFIQTLPRGYQTEVGERGVGLSGGQRQRIAIARALLKRPRVLIFDEATSALDAATAEHLAATINTLKGGVTLLFIAHQLPKGPQVDGVVRLGAADQSGVRGGNAEQADTSGQVTA</sequence>
<dbReference type="InterPro" id="IPR036640">
    <property type="entry name" value="ABC1_TM_sf"/>
</dbReference>
<dbReference type="Pfam" id="PF00005">
    <property type="entry name" value="ABC_tran"/>
    <property type="match status" value="1"/>
</dbReference>
<evidence type="ECO:0000259" key="11">
    <source>
        <dbReference type="PROSITE" id="PS50893"/>
    </source>
</evidence>
<feature type="transmembrane region" description="Helical" evidence="10">
    <location>
        <begin position="225"/>
        <end position="245"/>
    </location>
</feature>
<comment type="subcellular location">
    <subcellularLocation>
        <location evidence="1">Cell membrane</location>
        <topology evidence="1">Multi-pass membrane protein</topology>
    </subcellularLocation>
</comment>
<dbReference type="GO" id="GO:0005524">
    <property type="term" value="F:ATP binding"/>
    <property type="evidence" value="ECO:0007669"/>
    <property type="project" value="UniProtKB-KW"/>
</dbReference>
<dbReference type="CDD" id="cd18588">
    <property type="entry name" value="ABC_6TM_CyaB_HlyB_like"/>
    <property type="match status" value="1"/>
</dbReference>
<dbReference type="Gene3D" id="1.20.1560.10">
    <property type="entry name" value="ABC transporter type 1, transmembrane domain"/>
    <property type="match status" value="1"/>
</dbReference>
<name>A0A1J5QZZ4_9ZZZZ</name>
<dbReference type="GO" id="GO:0140359">
    <property type="term" value="F:ABC-type transporter activity"/>
    <property type="evidence" value="ECO:0007669"/>
    <property type="project" value="InterPro"/>
</dbReference>
<dbReference type="InterPro" id="IPR039421">
    <property type="entry name" value="Type_1_exporter"/>
</dbReference>
<keyword evidence="2" id="KW-0813">Transport</keyword>
<proteinExistence type="predicted"/>
<keyword evidence="8 10" id="KW-0472">Membrane</keyword>
<dbReference type="Pfam" id="PF00664">
    <property type="entry name" value="ABC_membrane"/>
    <property type="match status" value="1"/>
</dbReference>
<feature type="region of interest" description="Disordered" evidence="9">
    <location>
        <begin position="89"/>
        <end position="112"/>
    </location>
</feature>
<dbReference type="SUPFAM" id="SSF52540">
    <property type="entry name" value="P-loop containing nucleoside triphosphate hydrolases"/>
    <property type="match status" value="1"/>
</dbReference>
<dbReference type="FunFam" id="3.40.50.300:FF:000299">
    <property type="entry name" value="ABC transporter ATP-binding protein/permease"/>
    <property type="match status" value="1"/>
</dbReference>
<feature type="domain" description="ABC transmembrane type-1" evidence="12">
    <location>
        <begin position="191"/>
        <end position="471"/>
    </location>
</feature>
<keyword evidence="3" id="KW-1003">Cell membrane</keyword>
<feature type="transmembrane region" description="Helical" evidence="10">
    <location>
        <begin position="298"/>
        <end position="323"/>
    </location>
</feature>
<dbReference type="PANTHER" id="PTHR24221">
    <property type="entry name" value="ATP-BINDING CASSETTE SUB-FAMILY B"/>
    <property type="match status" value="1"/>
</dbReference>
<evidence type="ECO:0000256" key="1">
    <source>
        <dbReference type="ARBA" id="ARBA00004651"/>
    </source>
</evidence>
<evidence type="ECO:0000256" key="10">
    <source>
        <dbReference type="SAM" id="Phobius"/>
    </source>
</evidence>
<dbReference type="AlphaFoldDB" id="A0A1J5QZZ4"/>
<organism evidence="13">
    <name type="scientific">mine drainage metagenome</name>
    <dbReference type="NCBI Taxonomy" id="410659"/>
    <lineage>
        <taxon>unclassified sequences</taxon>
        <taxon>metagenomes</taxon>
        <taxon>ecological metagenomes</taxon>
    </lineage>
</organism>
<dbReference type="PANTHER" id="PTHR24221:SF647">
    <property type="entry name" value="BLL6336 PROTEIN"/>
    <property type="match status" value="1"/>
</dbReference>
<dbReference type="EMBL" id="MLJW01000339">
    <property type="protein sequence ID" value="OIQ89208.1"/>
    <property type="molecule type" value="Genomic_DNA"/>
</dbReference>
<feature type="transmembrane region" description="Helical" evidence="10">
    <location>
        <begin position="329"/>
        <end position="349"/>
    </location>
</feature>
<evidence type="ECO:0000256" key="6">
    <source>
        <dbReference type="ARBA" id="ARBA00022840"/>
    </source>
</evidence>
<evidence type="ECO:0000259" key="12">
    <source>
        <dbReference type="PROSITE" id="PS50929"/>
    </source>
</evidence>
<feature type="transmembrane region" description="Helical" evidence="10">
    <location>
        <begin position="191"/>
        <end position="213"/>
    </location>
</feature>
<gene>
    <name evidence="13" type="primary">apxIB_8</name>
    <name evidence="13" type="ORF">GALL_289070</name>
</gene>
<evidence type="ECO:0000256" key="8">
    <source>
        <dbReference type="ARBA" id="ARBA00023136"/>
    </source>
</evidence>
<dbReference type="Gene3D" id="3.40.50.300">
    <property type="entry name" value="P-loop containing nucleotide triphosphate hydrolases"/>
    <property type="match status" value="1"/>
</dbReference>
<feature type="transmembrane region" description="Helical" evidence="10">
    <location>
        <begin position="426"/>
        <end position="451"/>
    </location>
</feature>
<feature type="compositionally biased region" description="Low complexity" evidence="9">
    <location>
        <begin position="89"/>
        <end position="99"/>
    </location>
</feature>
<dbReference type="GO" id="GO:0005886">
    <property type="term" value="C:plasma membrane"/>
    <property type="evidence" value="ECO:0007669"/>
    <property type="project" value="UniProtKB-SubCell"/>
</dbReference>
<feature type="domain" description="ABC transporter" evidence="11">
    <location>
        <begin position="507"/>
        <end position="739"/>
    </location>
</feature>
<accession>A0A1J5QZZ4</accession>
<protein>
    <submittedName>
        <fullName evidence="13">Toxin RTX-I translocation ATP-binding protein</fullName>
    </submittedName>
</protein>
<evidence type="ECO:0000256" key="3">
    <source>
        <dbReference type="ARBA" id="ARBA00022475"/>
    </source>
</evidence>
<dbReference type="SMART" id="SM00382">
    <property type="entry name" value="AAA"/>
    <property type="match status" value="1"/>
</dbReference>
<comment type="caution">
    <text evidence="13">The sequence shown here is derived from an EMBL/GenBank/DDBJ whole genome shotgun (WGS) entry which is preliminary data.</text>
</comment>
<evidence type="ECO:0000256" key="2">
    <source>
        <dbReference type="ARBA" id="ARBA00022448"/>
    </source>
</evidence>
<dbReference type="InterPro" id="IPR003439">
    <property type="entry name" value="ABC_transporter-like_ATP-bd"/>
</dbReference>
<evidence type="ECO:0000256" key="9">
    <source>
        <dbReference type="SAM" id="MobiDB-lite"/>
    </source>
</evidence>
<dbReference type="InterPro" id="IPR003593">
    <property type="entry name" value="AAA+_ATPase"/>
</dbReference>
<evidence type="ECO:0000256" key="5">
    <source>
        <dbReference type="ARBA" id="ARBA00022741"/>
    </source>
</evidence>
<dbReference type="SUPFAM" id="SSF90123">
    <property type="entry name" value="ABC transporter transmembrane region"/>
    <property type="match status" value="1"/>
</dbReference>
<evidence type="ECO:0000313" key="13">
    <source>
        <dbReference type="EMBL" id="OIQ89208.1"/>
    </source>
</evidence>
<evidence type="ECO:0000256" key="4">
    <source>
        <dbReference type="ARBA" id="ARBA00022692"/>
    </source>
</evidence>
<dbReference type="PROSITE" id="PS00211">
    <property type="entry name" value="ABC_TRANSPORTER_1"/>
    <property type="match status" value="1"/>
</dbReference>
<dbReference type="InterPro" id="IPR011527">
    <property type="entry name" value="ABC1_TM_dom"/>
</dbReference>
<dbReference type="PROSITE" id="PS50929">
    <property type="entry name" value="ABC_TM1F"/>
    <property type="match status" value="1"/>
</dbReference>
<reference evidence="13" key="1">
    <citation type="submission" date="2016-10" db="EMBL/GenBank/DDBJ databases">
        <title>Sequence of Gallionella enrichment culture.</title>
        <authorList>
            <person name="Poehlein A."/>
            <person name="Muehling M."/>
            <person name="Daniel R."/>
        </authorList>
    </citation>
    <scope>NUCLEOTIDE SEQUENCE</scope>
</reference>
<keyword evidence="7 10" id="KW-1133">Transmembrane helix</keyword>
<dbReference type="PROSITE" id="PS50893">
    <property type="entry name" value="ABC_TRANSPORTER_2"/>
    <property type="match status" value="1"/>
</dbReference>
<evidence type="ECO:0000256" key="7">
    <source>
        <dbReference type="ARBA" id="ARBA00022989"/>
    </source>
</evidence>